<feature type="domain" description="Tyrosine specific protein phosphatases" evidence="3">
    <location>
        <begin position="243"/>
        <end position="312"/>
    </location>
</feature>
<dbReference type="CDD" id="cd00047">
    <property type="entry name" value="PTPc"/>
    <property type="match status" value="1"/>
</dbReference>
<dbReference type="EMBL" id="CAJFCW020000001">
    <property type="protein sequence ID" value="CAG9077547.1"/>
    <property type="molecule type" value="Genomic_DNA"/>
</dbReference>
<dbReference type="PROSITE" id="PS50055">
    <property type="entry name" value="TYR_PHOSPHATASE_PTP"/>
    <property type="match status" value="1"/>
</dbReference>
<dbReference type="InterPro" id="IPR000387">
    <property type="entry name" value="Tyr_Pase_dom"/>
</dbReference>
<dbReference type="PRINTS" id="PR00700">
    <property type="entry name" value="PRTYPHPHTASE"/>
</dbReference>
<feature type="domain" description="Tyrosine-protein phosphatase" evidence="2">
    <location>
        <begin position="95"/>
        <end position="321"/>
    </location>
</feature>
<dbReference type="PROSITE" id="PS50056">
    <property type="entry name" value="TYR_PHOSPHATASE_2"/>
    <property type="match status" value="1"/>
</dbReference>
<dbReference type="InterPro" id="IPR052782">
    <property type="entry name" value="Oocyte-zygote_transition_reg"/>
</dbReference>
<dbReference type="GO" id="GO:0004725">
    <property type="term" value="F:protein tyrosine phosphatase activity"/>
    <property type="evidence" value="ECO:0007669"/>
    <property type="project" value="InterPro"/>
</dbReference>
<sequence length="348" mass="39967">MKSPTKNCRSSHRADDNFSEPNLQQKSDKDLNLEVTNVGDERETFGNLLTKNQIEAASRFIKATNLKGIDGIIKEYETEIRPYVPANLKYEAFTEHETKNRFKDVVCMDHSRVILNSTTGTDYIHANYVMLKGYWRRRFIAAQNPIDATVNDYWLMVFQTKSSAIVTFSDSSEELDQNTALYFPQIPGTSTCYGNVLVYTKTCFKREGLTVYTYEVSQASEAMETKLLIMHNWPDRGRPPNKIRMLRLIRSIPKGTCIVNCTSGIGRTATVIAIGFALYSFIKREQVPDISEIVRTIRTQRVCAVQTDLQYLYIYAIVLEYINLKITSSYEKIIIADFMQHFKNAITR</sequence>
<evidence type="ECO:0008006" key="6">
    <source>
        <dbReference type="Google" id="ProtNLM"/>
    </source>
</evidence>
<dbReference type="PANTHER" id="PTHR46163">
    <property type="entry name" value="TYROSINE-PROTEIN PHOSPHATASE-RELATED"/>
    <property type="match status" value="1"/>
</dbReference>
<dbReference type="InterPro" id="IPR000242">
    <property type="entry name" value="PTP_cat"/>
</dbReference>
<dbReference type="EMBL" id="CAJFDH010000001">
    <property type="protein sequence ID" value="CAD5205465.1"/>
    <property type="molecule type" value="Genomic_DNA"/>
</dbReference>
<evidence type="ECO:0000259" key="2">
    <source>
        <dbReference type="PROSITE" id="PS50055"/>
    </source>
</evidence>
<proteinExistence type="predicted"/>
<dbReference type="OrthoDB" id="5870053at2759"/>
<organism evidence="4 5">
    <name type="scientific">Bursaphelenchus okinawaensis</name>
    <dbReference type="NCBI Taxonomy" id="465554"/>
    <lineage>
        <taxon>Eukaryota</taxon>
        <taxon>Metazoa</taxon>
        <taxon>Ecdysozoa</taxon>
        <taxon>Nematoda</taxon>
        <taxon>Chromadorea</taxon>
        <taxon>Rhabditida</taxon>
        <taxon>Tylenchina</taxon>
        <taxon>Tylenchomorpha</taxon>
        <taxon>Aphelenchoidea</taxon>
        <taxon>Aphelenchoididae</taxon>
        <taxon>Bursaphelenchus</taxon>
    </lineage>
</organism>
<keyword evidence="5" id="KW-1185">Reference proteome</keyword>
<evidence type="ECO:0000256" key="1">
    <source>
        <dbReference type="SAM" id="MobiDB-lite"/>
    </source>
</evidence>
<protein>
    <recommendedName>
        <fullName evidence="6">Tyrosine-protein phosphatase domain-containing protein</fullName>
    </recommendedName>
</protein>
<evidence type="ECO:0000313" key="5">
    <source>
        <dbReference type="Proteomes" id="UP000614601"/>
    </source>
</evidence>
<dbReference type="SUPFAM" id="SSF52799">
    <property type="entry name" value="(Phosphotyrosine protein) phosphatases II"/>
    <property type="match status" value="1"/>
</dbReference>
<evidence type="ECO:0000313" key="4">
    <source>
        <dbReference type="EMBL" id="CAD5205465.1"/>
    </source>
</evidence>
<feature type="region of interest" description="Disordered" evidence="1">
    <location>
        <begin position="1"/>
        <end position="29"/>
    </location>
</feature>
<dbReference type="Proteomes" id="UP000614601">
    <property type="component" value="Unassembled WGS sequence"/>
</dbReference>
<dbReference type="AlphaFoldDB" id="A0A811JQG7"/>
<comment type="caution">
    <text evidence="4">The sequence shown here is derived from an EMBL/GenBank/DDBJ whole genome shotgun (WGS) entry which is preliminary data.</text>
</comment>
<gene>
    <name evidence="4" type="ORF">BOKJ2_LOCUS149</name>
</gene>
<accession>A0A811JQG7</accession>
<dbReference type="PANTHER" id="PTHR46163:SF5">
    <property type="entry name" value="TYROSINE-PROTEIN PHOSPHATASE"/>
    <property type="match status" value="1"/>
</dbReference>
<reference evidence="4" key="1">
    <citation type="submission" date="2020-09" db="EMBL/GenBank/DDBJ databases">
        <authorList>
            <person name="Kikuchi T."/>
        </authorList>
    </citation>
    <scope>NUCLEOTIDE SEQUENCE</scope>
    <source>
        <strain evidence="4">SH1</strain>
    </source>
</reference>
<evidence type="ECO:0000259" key="3">
    <source>
        <dbReference type="PROSITE" id="PS50056"/>
    </source>
</evidence>
<dbReference type="InterPro" id="IPR003595">
    <property type="entry name" value="Tyr_Pase_cat"/>
</dbReference>
<dbReference type="InterPro" id="IPR029021">
    <property type="entry name" value="Prot-tyrosine_phosphatase-like"/>
</dbReference>
<dbReference type="Proteomes" id="UP000783686">
    <property type="component" value="Unassembled WGS sequence"/>
</dbReference>
<dbReference type="Gene3D" id="3.90.190.10">
    <property type="entry name" value="Protein tyrosine phosphatase superfamily"/>
    <property type="match status" value="1"/>
</dbReference>
<dbReference type="SMART" id="SM00404">
    <property type="entry name" value="PTPc_motif"/>
    <property type="match status" value="1"/>
</dbReference>
<dbReference type="Pfam" id="PF00102">
    <property type="entry name" value="Y_phosphatase"/>
    <property type="match status" value="1"/>
</dbReference>
<name>A0A811JQG7_9BILA</name>
<dbReference type="SMART" id="SM00194">
    <property type="entry name" value="PTPc"/>
    <property type="match status" value="1"/>
</dbReference>